<feature type="region of interest" description="Disordered" evidence="1">
    <location>
        <begin position="198"/>
        <end position="222"/>
    </location>
</feature>
<dbReference type="RefSeq" id="WP_386806315.1">
    <property type="nucleotide sequence ID" value="NZ_JBHTMU010000067.1"/>
</dbReference>
<proteinExistence type="predicted"/>
<evidence type="ECO:0000313" key="3">
    <source>
        <dbReference type="Proteomes" id="UP001597135"/>
    </source>
</evidence>
<name>A0ABW3ZP51_9RHOB</name>
<protein>
    <recommendedName>
        <fullName evidence="4">Metal binding domain of Ada</fullName>
    </recommendedName>
</protein>
<organism evidence="2 3">
    <name type="scientific">Litorisediminicola beolgyonensis</name>
    <dbReference type="NCBI Taxonomy" id="1173614"/>
    <lineage>
        <taxon>Bacteria</taxon>
        <taxon>Pseudomonadati</taxon>
        <taxon>Pseudomonadota</taxon>
        <taxon>Alphaproteobacteria</taxon>
        <taxon>Rhodobacterales</taxon>
        <taxon>Paracoccaceae</taxon>
        <taxon>Litorisediminicola</taxon>
    </lineage>
</organism>
<sequence length="222" mass="23909">MRQNRVDPMGDLHAVPKRGALMGNRGVLHDADGRIRRGWQGRRWIACLIAFRGRRRQVMAPGRYTELFFLDEATAYAAGHRPCAECRRAEYRAFVALWTEVHGRPKGSVADGIDRALHAARIEGTERRLWQAEARALPPGTMIRSGAGAALVTVDGLRPWSFGGYGAPGPLPDGPVEVITPTPVVALFAAGLVPGMAGQAGSEGVPPKSDSRSEATTAPVKR</sequence>
<evidence type="ECO:0000313" key="2">
    <source>
        <dbReference type="EMBL" id="MFD1344738.1"/>
    </source>
</evidence>
<accession>A0ABW3ZP51</accession>
<reference evidence="3" key="1">
    <citation type="journal article" date="2019" name="Int. J. Syst. Evol. Microbiol.">
        <title>The Global Catalogue of Microorganisms (GCM) 10K type strain sequencing project: providing services to taxonomists for standard genome sequencing and annotation.</title>
        <authorList>
            <consortium name="The Broad Institute Genomics Platform"/>
            <consortium name="The Broad Institute Genome Sequencing Center for Infectious Disease"/>
            <person name="Wu L."/>
            <person name="Ma J."/>
        </authorList>
    </citation>
    <scope>NUCLEOTIDE SEQUENCE [LARGE SCALE GENOMIC DNA]</scope>
    <source>
        <strain evidence="3">CCUG 62953</strain>
    </source>
</reference>
<evidence type="ECO:0000256" key="1">
    <source>
        <dbReference type="SAM" id="MobiDB-lite"/>
    </source>
</evidence>
<dbReference type="EMBL" id="JBHTMU010000067">
    <property type="protein sequence ID" value="MFD1344738.1"/>
    <property type="molecule type" value="Genomic_DNA"/>
</dbReference>
<comment type="caution">
    <text evidence="2">The sequence shown here is derived from an EMBL/GenBank/DDBJ whole genome shotgun (WGS) entry which is preliminary data.</text>
</comment>
<gene>
    <name evidence="2" type="ORF">ACFQ4E_20080</name>
</gene>
<evidence type="ECO:0008006" key="4">
    <source>
        <dbReference type="Google" id="ProtNLM"/>
    </source>
</evidence>
<dbReference type="Proteomes" id="UP001597135">
    <property type="component" value="Unassembled WGS sequence"/>
</dbReference>
<keyword evidence="3" id="KW-1185">Reference proteome</keyword>